<feature type="region of interest" description="Disordered" evidence="1">
    <location>
        <begin position="423"/>
        <end position="453"/>
    </location>
</feature>
<protein>
    <submittedName>
        <fullName evidence="2">Uncharacterized protein</fullName>
    </submittedName>
</protein>
<sequence>MALNPSTLQSWELATSLRFCKRKLRLSSSSQSEGSSGSVLSSITITSNLVCGRSSSGGGVSSKIDPIPELQQPIQGEDPLKSMSYLISVDKSGFNALVLTVKDTEQGTTNAALQLLSFFKLTVLDKSKQSQSQTSGVPPLIFPSTAGILKTIPFTNTSLQNIKAVFGTKVVGGGNSKVMYYSVNGDSEIGRLTATCFVAEEPTIMNINLIPGTSAAQALNPNKNNILLLPESVLMIFSIDNFNVKRVMQSVNMNSAENLELVVSVDLNVYGILNLASSSSSSQQQKQQSVPDLPYNPDENRHVYSITSQTPTVPKGYLTIPAAAAFGAYSGSSGGGAEISKFITTTQVTATVRMRQTGQSQSSSSSSSSGSSSSGESEQQQSTRRDYSRLDVHIPLSSLTESEMSQDSFIMWGPVYLGHVEQQGSSCSCTSSSQQQPQQPQPQPQQSQQQPQQ</sequence>
<evidence type="ECO:0000313" key="3">
    <source>
        <dbReference type="Proteomes" id="UP000444721"/>
    </source>
</evidence>
<feature type="region of interest" description="Disordered" evidence="1">
    <location>
        <begin position="281"/>
        <end position="301"/>
    </location>
</feature>
<feature type="compositionally biased region" description="Low complexity" evidence="1">
    <location>
        <begin position="358"/>
        <end position="382"/>
    </location>
</feature>
<dbReference type="RefSeq" id="XP_044569052.1">
    <property type="nucleotide sequence ID" value="XM_044711270.1"/>
</dbReference>
<dbReference type="VEuPathDB" id="AmoebaDB:NfTy_003650"/>
<dbReference type="VEuPathDB" id="AmoebaDB:NF0001790"/>
<gene>
    <name evidence="2" type="ORF">FDP41_007516</name>
</gene>
<comment type="caution">
    <text evidence="2">The sequence shown here is derived from an EMBL/GenBank/DDBJ whole genome shotgun (WGS) entry which is preliminary data.</text>
</comment>
<dbReference type="Proteomes" id="UP000444721">
    <property type="component" value="Unassembled WGS sequence"/>
</dbReference>
<accession>A0A6A5CGB6</accession>
<dbReference type="GeneID" id="68114734"/>
<dbReference type="AlphaFoldDB" id="A0A6A5CGB6"/>
<name>A0A6A5CGB6_NAEFO</name>
<proteinExistence type="predicted"/>
<organism evidence="2 3">
    <name type="scientific">Naegleria fowleri</name>
    <name type="common">Brain eating amoeba</name>
    <dbReference type="NCBI Taxonomy" id="5763"/>
    <lineage>
        <taxon>Eukaryota</taxon>
        <taxon>Discoba</taxon>
        <taxon>Heterolobosea</taxon>
        <taxon>Tetramitia</taxon>
        <taxon>Eutetramitia</taxon>
        <taxon>Vahlkampfiidae</taxon>
        <taxon>Naegleria</taxon>
    </lineage>
</organism>
<feature type="region of interest" description="Disordered" evidence="1">
    <location>
        <begin position="354"/>
        <end position="389"/>
    </location>
</feature>
<dbReference type="VEuPathDB" id="AmoebaDB:FDP41_007516"/>
<keyword evidence="3" id="KW-1185">Reference proteome</keyword>
<reference evidence="2 3" key="1">
    <citation type="journal article" date="2019" name="Sci. Rep.">
        <title>Nanopore sequencing improves the draft genome of the human pathogenic amoeba Naegleria fowleri.</title>
        <authorList>
            <person name="Liechti N."/>
            <person name="Schurch N."/>
            <person name="Bruggmann R."/>
            <person name="Wittwer M."/>
        </authorList>
    </citation>
    <scope>NUCLEOTIDE SEQUENCE [LARGE SCALE GENOMIC DNA]</scope>
    <source>
        <strain evidence="2 3">ATCC 30894</strain>
    </source>
</reference>
<dbReference type="EMBL" id="VFQX01000003">
    <property type="protein sequence ID" value="KAF0984339.1"/>
    <property type="molecule type" value="Genomic_DNA"/>
</dbReference>
<evidence type="ECO:0000313" key="2">
    <source>
        <dbReference type="EMBL" id="KAF0984339.1"/>
    </source>
</evidence>
<evidence type="ECO:0000256" key="1">
    <source>
        <dbReference type="SAM" id="MobiDB-lite"/>
    </source>
</evidence>